<feature type="transmembrane region" description="Helical" evidence="8">
    <location>
        <begin position="328"/>
        <end position="344"/>
    </location>
</feature>
<evidence type="ECO:0000256" key="4">
    <source>
        <dbReference type="ARBA" id="ARBA00022679"/>
    </source>
</evidence>
<dbReference type="EMBL" id="PXOH01000046">
    <property type="protein sequence ID" value="PSF31300.1"/>
    <property type="molecule type" value="Genomic_DNA"/>
</dbReference>
<feature type="transmembrane region" description="Helical" evidence="8">
    <location>
        <begin position="356"/>
        <end position="374"/>
    </location>
</feature>
<dbReference type="PANTHER" id="PTHR33908:SF11">
    <property type="entry name" value="MEMBRANE PROTEIN"/>
    <property type="match status" value="1"/>
</dbReference>
<dbReference type="OrthoDB" id="9811222at2"/>
<feature type="transmembrane region" description="Helical" evidence="8">
    <location>
        <begin position="302"/>
        <end position="322"/>
    </location>
</feature>
<keyword evidence="2" id="KW-1003">Cell membrane</keyword>
<name>A0A2T1LRI2_9CHRO</name>
<dbReference type="GO" id="GO:0016763">
    <property type="term" value="F:pentosyltransferase activity"/>
    <property type="evidence" value="ECO:0007669"/>
    <property type="project" value="TreeGrafter"/>
</dbReference>
<evidence type="ECO:0000313" key="10">
    <source>
        <dbReference type="EMBL" id="PSF31300.1"/>
    </source>
</evidence>
<keyword evidence="11" id="KW-1185">Reference proteome</keyword>
<evidence type="ECO:0000256" key="6">
    <source>
        <dbReference type="ARBA" id="ARBA00022989"/>
    </source>
</evidence>
<organism evidence="10 11">
    <name type="scientific">Aphanothece hegewaldii CCALA 016</name>
    <dbReference type="NCBI Taxonomy" id="2107694"/>
    <lineage>
        <taxon>Bacteria</taxon>
        <taxon>Bacillati</taxon>
        <taxon>Cyanobacteriota</taxon>
        <taxon>Cyanophyceae</taxon>
        <taxon>Oscillatoriophycideae</taxon>
        <taxon>Chroococcales</taxon>
        <taxon>Aphanothecaceae</taxon>
        <taxon>Aphanothece</taxon>
    </lineage>
</organism>
<feature type="transmembrane region" description="Helical" evidence="8">
    <location>
        <begin position="204"/>
        <end position="225"/>
    </location>
</feature>
<dbReference type="PANTHER" id="PTHR33908">
    <property type="entry name" value="MANNOSYLTRANSFERASE YKCB-RELATED"/>
    <property type="match status" value="1"/>
</dbReference>
<comment type="caution">
    <text evidence="10">The sequence shown here is derived from an EMBL/GenBank/DDBJ whole genome shotgun (WGS) entry which is preliminary data.</text>
</comment>
<evidence type="ECO:0000256" key="3">
    <source>
        <dbReference type="ARBA" id="ARBA00022676"/>
    </source>
</evidence>
<proteinExistence type="predicted"/>
<reference evidence="10 11" key="2">
    <citation type="submission" date="2018-03" db="EMBL/GenBank/DDBJ databases">
        <authorList>
            <person name="Keele B.F."/>
        </authorList>
    </citation>
    <scope>NUCLEOTIDE SEQUENCE [LARGE SCALE GENOMIC DNA]</scope>
    <source>
        <strain evidence="10 11">CCALA 016</strain>
    </source>
</reference>
<evidence type="ECO:0000256" key="7">
    <source>
        <dbReference type="ARBA" id="ARBA00023136"/>
    </source>
</evidence>
<feature type="transmembrane region" description="Helical" evidence="8">
    <location>
        <begin position="110"/>
        <end position="130"/>
    </location>
</feature>
<evidence type="ECO:0000256" key="2">
    <source>
        <dbReference type="ARBA" id="ARBA00022475"/>
    </source>
</evidence>
<feature type="domain" description="Glycosyltransferase RgtA/B/C/D-like" evidence="9">
    <location>
        <begin position="56"/>
        <end position="223"/>
    </location>
</feature>
<accession>A0A2T1LRI2</accession>
<protein>
    <submittedName>
        <fullName evidence="10">4-amino-4-deoxy-L-arabinose transferase</fullName>
    </submittedName>
</protein>
<evidence type="ECO:0000313" key="11">
    <source>
        <dbReference type="Proteomes" id="UP000239001"/>
    </source>
</evidence>
<comment type="subcellular location">
    <subcellularLocation>
        <location evidence="1">Cell membrane</location>
        <topology evidence="1">Multi-pass membrane protein</topology>
    </subcellularLocation>
</comment>
<evidence type="ECO:0000256" key="1">
    <source>
        <dbReference type="ARBA" id="ARBA00004651"/>
    </source>
</evidence>
<feature type="transmembrane region" description="Helical" evidence="8">
    <location>
        <begin position="80"/>
        <end position="98"/>
    </location>
</feature>
<gene>
    <name evidence="10" type="ORF">C7H19_22950</name>
</gene>
<keyword evidence="6 8" id="KW-1133">Transmembrane helix</keyword>
<dbReference type="RefSeq" id="WP_106459239.1">
    <property type="nucleotide sequence ID" value="NZ_PXOH01000046.1"/>
</dbReference>
<evidence type="ECO:0000256" key="8">
    <source>
        <dbReference type="SAM" id="Phobius"/>
    </source>
</evidence>
<keyword evidence="7 8" id="KW-0472">Membrane</keyword>
<reference evidence="10 11" key="1">
    <citation type="submission" date="2018-03" db="EMBL/GenBank/DDBJ databases">
        <title>The ancient ancestry and fast evolution of plastids.</title>
        <authorList>
            <person name="Moore K.R."/>
            <person name="Magnabosco C."/>
            <person name="Momper L."/>
            <person name="Gold D.A."/>
            <person name="Bosak T."/>
            <person name="Fournier G.P."/>
        </authorList>
    </citation>
    <scope>NUCLEOTIDE SEQUENCE [LARGE SCALE GENOMIC DNA]</scope>
    <source>
        <strain evidence="10 11">CCALA 016</strain>
    </source>
</reference>
<evidence type="ECO:0000259" key="9">
    <source>
        <dbReference type="Pfam" id="PF13231"/>
    </source>
</evidence>
<dbReference type="Pfam" id="PF13231">
    <property type="entry name" value="PMT_2"/>
    <property type="match status" value="1"/>
</dbReference>
<dbReference type="AlphaFoldDB" id="A0A2T1LRI2"/>
<dbReference type="GO" id="GO:0005886">
    <property type="term" value="C:plasma membrane"/>
    <property type="evidence" value="ECO:0007669"/>
    <property type="project" value="UniProtKB-SubCell"/>
</dbReference>
<dbReference type="Proteomes" id="UP000239001">
    <property type="component" value="Unassembled WGS sequence"/>
</dbReference>
<feature type="transmembrane region" description="Helical" evidence="8">
    <location>
        <begin position="245"/>
        <end position="273"/>
    </location>
</feature>
<keyword evidence="4 10" id="KW-0808">Transferase</keyword>
<dbReference type="InterPro" id="IPR038731">
    <property type="entry name" value="RgtA/B/C-like"/>
</dbReference>
<dbReference type="InterPro" id="IPR050297">
    <property type="entry name" value="LipidA_mod_glycosyltrf_83"/>
</dbReference>
<dbReference type="GO" id="GO:0009103">
    <property type="term" value="P:lipopolysaccharide biosynthetic process"/>
    <property type="evidence" value="ECO:0007669"/>
    <property type="project" value="UniProtKB-ARBA"/>
</dbReference>
<sequence>MFKFTKNWSKDFDISIVLILIAGLIFRGAIAYWIAPGYDESYYYIYSHQLDWSYFDHPPMVALSTGLGTWITGISNQFTIRWGALLLYTGSLWLLYLTGKRLFNPYVAKLTLIIASIIPAFLLVFGIFTLPDVPLIFFWSASFYCAVSEFFRDAEPYRPTYRLAILGVLVGLTCLSKYHGFILGLGFVIFCLTIPRYYAVFRSGWLWLGLALFIITLFPLWYWNIQHDWVSFGFHLSKRFKTPKTFNILGVLGVVLGTILFMFPGLGLPLWWIMGKNLGQQIPTFFSRKAHRNRSDLADRQWLILCVSVPLIVGFSFVGGYYFVTPSWVLPGFWTPTLLLGYWMGQKSKRSAYRWLKYSGITIASLLLLALLHLNLGIFQKPSQYGLFGGIVAPLDDVSTEVLDITQLQQAFVDSPVFSAALANSQFIFTHTYFIGGLIDLAIYPLKPIPVTCFCEDPRGFAFWNDPQEWLGKNGLFITNKRFVEKPEVIEQYRPYFQEYQKLGEIPIKRGGVVTNIFYVYQGINFLKVYP</sequence>
<keyword evidence="3" id="KW-0328">Glycosyltransferase</keyword>
<feature type="transmembrane region" description="Helical" evidence="8">
    <location>
        <begin position="163"/>
        <end position="192"/>
    </location>
</feature>
<evidence type="ECO:0000256" key="5">
    <source>
        <dbReference type="ARBA" id="ARBA00022692"/>
    </source>
</evidence>
<feature type="transmembrane region" description="Helical" evidence="8">
    <location>
        <begin position="12"/>
        <end position="35"/>
    </location>
</feature>
<keyword evidence="5 8" id="KW-0812">Transmembrane</keyword>